<accession>A0A5N4AYH3</accession>
<dbReference type="Pfam" id="PF19039">
    <property type="entry name" value="ASK_PH"/>
    <property type="match status" value="2"/>
</dbReference>
<evidence type="ECO:0000256" key="3">
    <source>
        <dbReference type="ARBA" id="ARBA00012406"/>
    </source>
</evidence>
<evidence type="ECO:0000256" key="9">
    <source>
        <dbReference type="ARBA" id="ARBA00022840"/>
    </source>
</evidence>
<dbReference type="InterPro" id="IPR017441">
    <property type="entry name" value="Protein_kinase_ATP_BS"/>
</dbReference>
<evidence type="ECO:0000256" key="6">
    <source>
        <dbReference type="ARBA" id="ARBA00022723"/>
    </source>
</evidence>
<evidence type="ECO:0000256" key="7">
    <source>
        <dbReference type="ARBA" id="ARBA00022741"/>
    </source>
</evidence>
<dbReference type="SUPFAM" id="SSF56112">
    <property type="entry name" value="Protein kinase-like (PK-like)"/>
    <property type="match status" value="2"/>
</dbReference>
<protein>
    <recommendedName>
        <fullName evidence="3">mitogen-activated protein kinase kinase kinase</fullName>
        <ecNumber evidence="3">2.7.11.25</ecNumber>
    </recommendedName>
</protein>
<gene>
    <name evidence="17" type="ORF">PPYR_04484</name>
</gene>
<evidence type="ECO:0000256" key="10">
    <source>
        <dbReference type="ARBA" id="ARBA00022842"/>
    </source>
</evidence>
<evidence type="ECO:0000256" key="13">
    <source>
        <dbReference type="ARBA" id="ARBA00048329"/>
    </source>
</evidence>
<reference evidence="17 18" key="1">
    <citation type="journal article" date="2018" name="Elife">
        <title>Firefly genomes illuminate parallel origins of bioluminescence in beetles.</title>
        <authorList>
            <person name="Fallon T.R."/>
            <person name="Lower S.E."/>
            <person name="Chang C.H."/>
            <person name="Bessho-Uehara M."/>
            <person name="Martin G.J."/>
            <person name="Bewick A.J."/>
            <person name="Behringer M."/>
            <person name="Debat H.J."/>
            <person name="Wong I."/>
            <person name="Day J.C."/>
            <person name="Suvorov A."/>
            <person name="Silva C.J."/>
            <person name="Stanger-Hall K.F."/>
            <person name="Hall D.W."/>
            <person name="Schmitz R.J."/>
            <person name="Nelson D.R."/>
            <person name="Lewis S.M."/>
            <person name="Shigenobu S."/>
            <person name="Bybee S.M."/>
            <person name="Larracuente A.M."/>
            <person name="Oba Y."/>
            <person name="Weng J.K."/>
        </authorList>
    </citation>
    <scope>NUCLEOTIDE SEQUENCE [LARGE SCALE GENOMIC DNA]</scope>
    <source>
        <strain evidence="17">1611_PpyrPB1</strain>
        <tissue evidence="17">Whole body</tissue>
    </source>
</reference>
<keyword evidence="18" id="KW-1185">Reference proteome</keyword>
<dbReference type="InterPro" id="IPR011009">
    <property type="entry name" value="Kinase-like_dom_sf"/>
</dbReference>
<dbReference type="InterPro" id="IPR043969">
    <property type="entry name" value="MAP3K_PH"/>
</dbReference>
<dbReference type="Pfam" id="PF00069">
    <property type="entry name" value="Pkinase"/>
    <property type="match status" value="2"/>
</dbReference>
<keyword evidence="9 14" id="KW-0067">ATP-binding</keyword>
<dbReference type="EMBL" id="VVIM01000002">
    <property type="protein sequence ID" value="KAB0802298.1"/>
    <property type="molecule type" value="Genomic_DNA"/>
</dbReference>
<keyword evidence="10" id="KW-0460">Magnesium</keyword>
<dbReference type="InParanoid" id="A0A5N4AYH3"/>
<dbReference type="Proteomes" id="UP000327044">
    <property type="component" value="Unassembled WGS sequence"/>
</dbReference>
<evidence type="ECO:0000313" key="18">
    <source>
        <dbReference type="Proteomes" id="UP000327044"/>
    </source>
</evidence>
<feature type="binding site" evidence="14">
    <location>
        <position position="646"/>
    </location>
    <ligand>
        <name>ATP</name>
        <dbReference type="ChEBI" id="CHEBI:30616"/>
    </ligand>
</feature>
<evidence type="ECO:0000256" key="1">
    <source>
        <dbReference type="ARBA" id="ARBA00001946"/>
    </source>
</evidence>
<evidence type="ECO:0000256" key="8">
    <source>
        <dbReference type="ARBA" id="ARBA00022777"/>
    </source>
</evidence>
<keyword evidence="11" id="KW-0175">Coiled coil</keyword>
<evidence type="ECO:0000256" key="12">
    <source>
        <dbReference type="ARBA" id="ARBA00047559"/>
    </source>
</evidence>
<dbReference type="InterPro" id="IPR025136">
    <property type="entry name" value="MAP3K_TRAF-bd"/>
</dbReference>
<dbReference type="PROSITE" id="PS00107">
    <property type="entry name" value="PROTEIN_KINASE_ATP"/>
    <property type="match status" value="2"/>
</dbReference>
<dbReference type="Pfam" id="PF13281">
    <property type="entry name" value="MAP3K_TRAF_bd"/>
    <property type="match status" value="2"/>
</dbReference>
<dbReference type="FunFam" id="1.10.510.10:FF:000054">
    <property type="entry name" value="Mitogen-activated protein kinase kinase kinase 5"/>
    <property type="match status" value="2"/>
</dbReference>
<evidence type="ECO:0000256" key="15">
    <source>
        <dbReference type="SAM" id="MobiDB-lite"/>
    </source>
</evidence>
<evidence type="ECO:0000256" key="2">
    <source>
        <dbReference type="ARBA" id="ARBA00006529"/>
    </source>
</evidence>
<dbReference type="InterPro" id="IPR046872">
    <property type="entry name" value="DRHyd-ASK"/>
</dbReference>
<sequence length="1835" mass="208377">MPAPLTVLLEPDPECRSMTDSVGSHSDLSGTVQGGSSSSSISIRTHMDVVCVLDICQTTNLSHRKKALEDVRQACLHVGANINHIQFEKLDFGESNVVSSFYNADVAIVDLSIPVQQSTLFYHLGVRESFNMKQNILLFNDTDSEATVRLKLSCGNYSFISYTLSETSISCLTTSAGVRIDEIGESLHHRLRKLLQDVEIQSKAHMKEKFLTDLKKLREQATGPELRDALQNIRKRLDDPHVLSGEVVLNMLFCFRDIQDYDAMVQLVDDLRTLPASRNYLNSYIWYWYAFALNRRKEDGDREKALQVCVRALKKKENHFPDMLCLCGRIYKDKFIESNHSDTESLNQAVHWYRKGFEVQPNEYAGINLATLLVILGAEIGKSEELQHIGMVLNNLIGKKGSLESLQDYWDVATFFEISVLVQHYTNAVQAAECMFKLKPPDWYLKSTIGNIELIDRFRRRKDDERSPEEQIFHFWMEFFLEATRAPADDSIRFPALVLEPSKELMPTYVCVNLETEQKSLQVTNLCVESLRGTCTQMHDFEFTAAMIRSVSLYKRDDRCLFLYVNQNSDDFQIFLPSEACRERIHSLILELTVDQEGLVEMEPPREIRFEYEMDELSKRVILGKGTYGVVYAARDLNTQVRIAVKEVPEKNLGAVQPLHEEIRLHSQLRHRNIVQYLGSLSENNYFKIFMEQVPGGSLSALLRSKWGPLKENEHTIAYYTRQILEGLKYLHDQKIVHRDIKGDNVLVNTYSGVVKISDFGTSKRLAGLCTSTETFAGTLQYMAPEVIDKGQRGYGAPADIWSLGCTVVEMATGKPPFIELGSPQAAIFKVGYYKVHPRVPEELSDRARSFILRCFEPDPDSRATAQQLLDDPFLGERKKSVRLNTEFNRSVSVPADRANPRYSGHSSTQSQTPTTPESETRSINLATLLVILGAEIGKSEELQHIGMVLNNLIGKKGSLESLQDYWDVATFFEISVLVQHYTNAVQAAECMFKLKPPDWYLKSTIGNIELIDRFRRRKDDERSPEEQIFHFWMEFFLEATRAPADDSIRFPALVLEPSKELMPTYVCVNLETEQKSLQVTNLCVESLRGTCTQMHDFEFTAAMIRSVSLYKRDDRCLFLYVNQNSDDFQIFLPSEACRERIHSLILELTVDQEGLVEMEPPREIRFEYEMDELSKRVILGKGTYGVVYAARDLNTQVRIAVKEVPEKNLGAVQPLHEEIRLHSQLRHRNIVQYLGSLSENNYFKIFMEQVPGGSLSALLRSKWGPLKENEHTIAYYTRQILEGLKYLHDQKIVHRDIKGDNVLVNTYSGVVKISDFGTSKRLAGLCTSTETFAGTLQYMAPEVIDKGQRGYGAPADIWSLGCTVVEMATGKPPFIELGSPQAAIFKVGYYKVHPRVPEELSDRARSFILRCFEPDPDSRATAQQLLDDPFLGERKKSVRLNTEFNRSVSVPADRANPRYSGHSSTQSQTPTTPESDSHSRGSLLPPIQMPAALSFNSLASTPSLDMDPDCDSQQRRGSTGTLLSPEVDVGIETDGFYLLKKDSQRRTTLAKVLAQDGAKICELWIQKIRTKYLGETVLTLQHLAKLMGGLKEYLTEQSLTVIETTVRHLKEELDFDATAINQLQFAIYLYQESVNEVLRRHPIKPHWMFALDNLVRSGVQAAITVLSPELGENLANHSSPSTVNSAKSSKSSAGYDYRDQVVQLRAENTRLLQELIDSHKQYQTLVKLSIDNSQQQAQALRQILSCRCQQRDDVQIDQRLHQWLQGLELDDVGQKLINEGFTLEEVLYIISREDLHKVGLRGGPELRIWRAIVHHRQTSPSLCNGDISEISGTV</sequence>
<comment type="similarity">
    <text evidence="2">Belongs to the protein kinase superfamily. STE Ser/Thr protein kinase family. MAP kinase kinase kinase subfamily.</text>
</comment>
<dbReference type="InterPro" id="IPR008271">
    <property type="entry name" value="Ser/Thr_kinase_AS"/>
</dbReference>
<keyword evidence="7 14" id="KW-0547">Nucleotide-binding</keyword>
<feature type="compositionally biased region" description="Low complexity" evidence="15">
    <location>
        <begin position="907"/>
        <end position="918"/>
    </location>
</feature>
<dbReference type="SUPFAM" id="SSF47769">
    <property type="entry name" value="SAM/Pointed domain"/>
    <property type="match status" value="1"/>
</dbReference>
<feature type="region of interest" description="Disordered" evidence="15">
    <location>
        <begin position="1446"/>
        <end position="1486"/>
    </location>
</feature>
<feature type="region of interest" description="Disordered" evidence="15">
    <location>
        <begin position="19"/>
        <end position="39"/>
    </location>
</feature>
<dbReference type="PANTHER" id="PTHR11584">
    <property type="entry name" value="SERINE/THREONINE PROTEIN KINASE"/>
    <property type="match status" value="1"/>
</dbReference>
<organism evidence="17 18">
    <name type="scientific">Photinus pyralis</name>
    <name type="common">Common eastern firefly</name>
    <name type="synonym">Lampyris pyralis</name>
    <dbReference type="NCBI Taxonomy" id="7054"/>
    <lineage>
        <taxon>Eukaryota</taxon>
        <taxon>Metazoa</taxon>
        <taxon>Ecdysozoa</taxon>
        <taxon>Arthropoda</taxon>
        <taxon>Hexapoda</taxon>
        <taxon>Insecta</taxon>
        <taxon>Pterygota</taxon>
        <taxon>Neoptera</taxon>
        <taxon>Endopterygota</taxon>
        <taxon>Coleoptera</taxon>
        <taxon>Polyphaga</taxon>
        <taxon>Elateriformia</taxon>
        <taxon>Elateroidea</taxon>
        <taxon>Lampyridae</taxon>
        <taxon>Lampyrinae</taxon>
        <taxon>Photinus</taxon>
    </lineage>
</organism>
<dbReference type="Gene3D" id="3.30.200.20">
    <property type="entry name" value="Phosphorylase Kinase, domain 1"/>
    <property type="match status" value="2"/>
</dbReference>
<dbReference type="GO" id="GO:0005524">
    <property type="term" value="F:ATP binding"/>
    <property type="evidence" value="ECO:0007669"/>
    <property type="project" value="UniProtKB-UniRule"/>
</dbReference>
<name>A0A5N4AYH3_PHOPY</name>
<dbReference type="Pfam" id="PF20309">
    <property type="entry name" value="DRHyd-ASK"/>
    <property type="match status" value="1"/>
</dbReference>
<dbReference type="PROSITE" id="PS50011">
    <property type="entry name" value="PROTEIN_KINASE_DOM"/>
    <property type="match status" value="2"/>
</dbReference>
<comment type="caution">
    <text evidence="17">The sequence shown here is derived from an EMBL/GenBank/DDBJ whole genome shotgun (WGS) entry which is preliminary data.</text>
</comment>
<dbReference type="FunFam" id="3.30.200.20:FF:000487">
    <property type="entry name" value="Serine/threonine protein kinase, putative"/>
    <property type="match status" value="2"/>
</dbReference>
<feature type="compositionally biased region" description="Low complexity" evidence="15">
    <location>
        <begin position="1464"/>
        <end position="1475"/>
    </location>
</feature>
<evidence type="ECO:0000256" key="14">
    <source>
        <dbReference type="PROSITE-ProRule" id="PRU10141"/>
    </source>
</evidence>
<dbReference type="PROSITE" id="PS00108">
    <property type="entry name" value="PROTEIN_KINASE_ST"/>
    <property type="match status" value="2"/>
</dbReference>
<comment type="cofactor">
    <cofactor evidence="1">
        <name>Mg(2+)</name>
        <dbReference type="ChEBI" id="CHEBI:18420"/>
    </cofactor>
</comment>
<dbReference type="InterPro" id="IPR013761">
    <property type="entry name" value="SAM/pointed_sf"/>
</dbReference>
<feature type="domain" description="Protein kinase" evidence="16">
    <location>
        <begin position="617"/>
        <end position="875"/>
    </location>
</feature>
<feature type="region of interest" description="Disordered" evidence="15">
    <location>
        <begin position="1504"/>
        <end position="1524"/>
    </location>
</feature>
<comment type="catalytic activity">
    <reaction evidence="12">
        <text>L-threonyl-[protein] + ATP = O-phospho-L-threonyl-[protein] + ADP + H(+)</text>
        <dbReference type="Rhea" id="RHEA:46608"/>
        <dbReference type="Rhea" id="RHEA-COMP:11060"/>
        <dbReference type="Rhea" id="RHEA-COMP:11605"/>
        <dbReference type="ChEBI" id="CHEBI:15378"/>
        <dbReference type="ChEBI" id="CHEBI:30013"/>
        <dbReference type="ChEBI" id="CHEBI:30616"/>
        <dbReference type="ChEBI" id="CHEBI:61977"/>
        <dbReference type="ChEBI" id="CHEBI:456216"/>
        <dbReference type="EC" id="2.7.11.25"/>
    </reaction>
</comment>
<feature type="region of interest" description="Disordered" evidence="15">
    <location>
        <begin position="895"/>
        <end position="921"/>
    </location>
</feature>
<evidence type="ECO:0000256" key="4">
    <source>
        <dbReference type="ARBA" id="ARBA00022527"/>
    </source>
</evidence>
<feature type="binding site" evidence="14">
    <location>
        <position position="1203"/>
    </location>
    <ligand>
        <name>ATP</name>
        <dbReference type="ChEBI" id="CHEBI:30616"/>
    </ligand>
</feature>
<keyword evidence="8" id="KW-0418">Kinase</keyword>
<dbReference type="InterPro" id="IPR046873">
    <property type="entry name" value="HisK-N-like"/>
</dbReference>
<evidence type="ECO:0000256" key="11">
    <source>
        <dbReference type="ARBA" id="ARBA00023054"/>
    </source>
</evidence>
<feature type="domain" description="Protein kinase" evidence="16">
    <location>
        <begin position="1174"/>
        <end position="1432"/>
    </location>
</feature>
<keyword evidence="5" id="KW-0808">Transferase</keyword>
<evidence type="ECO:0000256" key="5">
    <source>
        <dbReference type="ARBA" id="ARBA00022679"/>
    </source>
</evidence>
<dbReference type="InterPro" id="IPR000719">
    <property type="entry name" value="Prot_kinase_dom"/>
</dbReference>
<dbReference type="Gene3D" id="1.10.510.10">
    <property type="entry name" value="Transferase(Phosphotransferase) domain 1"/>
    <property type="match status" value="2"/>
</dbReference>
<keyword evidence="4" id="KW-0723">Serine/threonine-protein kinase</keyword>
<evidence type="ECO:0000259" key="16">
    <source>
        <dbReference type="PROSITE" id="PS50011"/>
    </source>
</evidence>
<dbReference type="Gene3D" id="1.10.150.50">
    <property type="entry name" value="Transcription Factor, Ets-1"/>
    <property type="match status" value="1"/>
</dbReference>
<keyword evidence="6" id="KW-0479">Metal-binding</keyword>
<evidence type="ECO:0000313" key="17">
    <source>
        <dbReference type="EMBL" id="KAB0802298.1"/>
    </source>
</evidence>
<dbReference type="Pfam" id="PF20302">
    <property type="entry name" value="HisK-N-like"/>
    <property type="match status" value="1"/>
</dbReference>
<dbReference type="GO" id="GO:0004709">
    <property type="term" value="F:MAP kinase kinase kinase activity"/>
    <property type="evidence" value="ECO:0007669"/>
    <property type="project" value="UniProtKB-EC"/>
</dbReference>
<proteinExistence type="inferred from homology"/>
<dbReference type="GO" id="GO:0046872">
    <property type="term" value="F:metal ion binding"/>
    <property type="evidence" value="ECO:0007669"/>
    <property type="project" value="UniProtKB-KW"/>
</dbReference>
<dbReference type="SMART" id="SM00220">
    <property type="entry name" value="S_TKc"/>
    <property type="match status" value="2"/>
</dbReference>
<feature type="compositionally biased region" description="Polar residues" evidence="15">
    <location>
        <begin position="19"/>
        <end position="35"/>
    </location>
</feature>
<dbReference type="EC" id="2.7.11.25" evidence="3"/>
<dbReference type="PANTHER" id="PTHR11584:SF394">
    <property type="entry name" value="APOPTOTIC SIGNAL-REGULATING KINASE 1, ISOFORM C"/>
    <property type="match status" value="1"/>
</dbReference>
<dbReference type="CDD" id="cd06624">
    <property type="entry name" value="STKc_ASK"/>
    <property type="match status" value="2"/>
</dbReference>
<comment type="catalytic activity">
    <reaction evidence="13">
        <text>L-seryl-[protein] + ATP = O-phospho-L-seryl-[protein] + ADP + H(+)</text>
        <dbReference type="Rhea" id="RHEA:17989"/>
        <dbReference type="Rhea" id="RHEA-COMP:9863"/>
        <dbReference type="Rhea" id="RHEA-COMP:11604"/>
        <dbReference type="ChEBI" id="CHEBI:15378"/>
        <dbReference type="ChEBI" id="CHEBI:29999"/>
        <dbReference type="ChEBI" id="CHEBI:30616"/>
        <dbReference type="ChEBI" id="CHEBI:83421"/>
        <dbReference type="ChEBI" id="CHEBI:456216"/>
        <dbReference type="EC" id="2.7.11.25"/>
    </reaction>
</comment>